<organism evidence="2 3">
    <name type="scientific">Vanilla planifolia</name>
    <name type="common">Vanilla</name>
    <dbReference type="NCBI Taxonomy" id="51239"/>
    <lineage>
        <taxon>Eukaryota</taxon>
        <taxon>Viridiplantae</taxon>
        <taxon>Streptophyta</taxon>
        <taxon>Embryophyta</taxon>
        <taxon>Tracheophyta</taxon>
        <taxon>Spermatophyta</taxon>
        <taxon>Magnoliopsida</taxon>
        <taxon>Liliopsida</taxon>
        <taxon>Asparagales</taxon>
        <taxon>Orchidaceae</taxon>
        <taxon>Vanilloideae</taxon>
        <taxon>Vanilleae</taxon>
        <taxon>Vanilla</taxon>
    </lineage>
</organism>
<feature type="compositionally biased region" description="Basic and acidic residues" evidence="1">
    <location>
        <begin position="1"/>
        <end position="13"/>
    </location>
</feature>
<evidence type="ECO:0000256" key="1">
    <source>
        <dbReference type="SAM" id="MobiDB-lite"/>
    </source>
</evidence>
<proteinExistence type="predicted"/>
<gene>
    <name evidence="2" type="ORF">HPP92_020949</name>
</gene>
<reference evidence="2 3" key="1">
    <citation type="journal article" date="2020" name="Nat. Food">
        <title>A phased Vanilla planifolia genome enables genetic improvement of flavour and production.</title>
        <authorList>
            <person name="Hasing T."/>
            <person name="Tang H."/>
            <person name="Brym M."/>
            <person name="Khazi F."/>
            <person name="Huang T."/>
            <person name="Chambers A.H."/>
        </authorList>
    </citation>
    <scope>NUCLEOTIDE SEQUENCE [LARGE SCALE GENOMIC DNA]</scope>
    <source>
        <tissue evidence="2">Leaf</tissue>
    </source>
</reference>
<feature type="region of interest" description="Disordered" evidence="1">
    <location>
        <begin position="84"/>
        <end position="106"/>
    </location>
</feature>
<dbReference type="Proteomes" id="UP000636800">
    <property type="component" value="Chromosome 11"/>
</dbReference>
<dbReference type="EMBL" id="JADCNL010000011">
    <property type="protein sequence ID" value="KAG0460652.1"/>
    <property type="molecule type" value="Genomic_DNA"/>
</dbReference>
<dbReference type="AlphaFoldDB" id="A0A835Q038"/>
<keyword evidence="3" id="KW-1185">Reference proteome</keyword>
<name>A0A835Q038_VANPL</name>
<evidence type="ECO:0000313" key="3">
    <source>
        <dbReference type="Proteomes" id="UP000636800"/>
    </source>
</evidence>
<feature type="region of interest" description="Disordered" evidence="1">
    <location>
        <begin position="1"/>
        <end position="22"/>
    </location>
</feature>
<accession>A0A835Q038</accession>
<sequence length="159" mass="18314">MESERRGRDEGERRKRGWRKKNPKQLYLSERCKQSNGFGFGCRASEREGELFFCLVVFWDAKACRTGERLHVMGTWEERMGNCVSPSCSQNTQPSSPRSMEEDNGGSKRLKLVLTKQQLQQLLEMKLSLEEMVSANRESKGLGRRHGGSWKPDLDTIIE</sequence>
<dbReference type="OrthoDB" id="448280at2759"/>
<evidence type="ECO:0000313" key="2">
    <source>
        <dbReference type="EMBL" id="KAG0460652.1"/>
    </source>
</evidence>
<protein>
    <submittedName>
        <fullName evidence="2">Uncharacterized protein</fullName>
    </submittedName>
</protein>
<feature type="compositionally biased region" description="Polar residues" evidence="1">
    <location>
        <begin position="84"/>
        <end position="98"/>
    </location>
</feature>
<feature type="region of interest" description="Disordered" evidence="1">
    <location>
        <begin position="138"/>
        <end position="159"/>
    </location>
</feature>
<comment type="caution">
    <text evidence="2">The sequence shown here is derived from an EMBL/GenBank/DDBJ whole genome shotgun (WGS) entry which is preliminary data.</text>
</comment>